<evidence type="ECO:0000313" key="6">
    <source>
        <dbReference type="Proteomes" id="UP000305067"/>
    </source>
</evidence>
<dbReference type="SUPFAM" id="SSF51905">
    <property type="entry name" value="FAD/NAD(P)-binding domain"/>
    <property type="match status" value="1"/>
</dbReference>
<dbReference type="InterPro" id="IPR050641">
    <property type="entry name" value="RIFMO-like"/>
</dbReference>
<dbReference type="InterPro" id="IPR036188">
    <property type="entry name" value="FAD/NAD-bd_sf"/>
</dbReference>
<gene>
    <name evidence="5" type="ORF">BDV98DRAFT_530361</name>
</gene>
<dbReference type="Gene3D" id="3.50.50.60">
    <property type="entry name" value="FAD/NAD(P)-binding domain"/>
    <property type="match status" value="1"/>
</dbReference>
<evidence type="ECO:0000259" key="4">
    <source>
        <dbReference type="Pfam" id="PF01494"/>
    </source>
</evidence>
<dbReference type="OrthoDB" id="2690153at2759"/>
<evidence type="ECO:0000256" key="2">
    <source>
        <dbReference type="ARBA" id="ARBA00022827"/>
    </source>
</evidence>
<keyword evidence="3" id="KW-0560">Oxidoreductase</keyword>
<dbReference type="Proteomes" id="UP000305067">
    <property type="component" value="Unassembled WGS sequence"/>
</dbReference>
<dbReference type="GO" id="GO:0016709">
    <property type="term" value="F:oxidoreductase activity, acting on paired donors, with incorporation or reduction of molecular oxygen, NAD(P)H as one donor, and incorporation of one atom of oxygen"/>
    <property type="evidence" value="ECO:0007669"/>
    <property type="project" value="UniProtKB-ARBA"/>
</dbReference>
<feature type="domain" description="FAD-binding" evidence="4">
    <location>
        <begin position="17"/>
        <end position="379"/>
    </location>
</feature>
<sequence>MSTKTETNSSGEPLVHYDVLIIGAGPAGAGAATFLAHLDVINVLMISKANGTADTPRAHVTNTATMECFRDVGIEDDMINDGLLQRDLAEVRYADTLLGEEYARDRVFGTARRMENYHTMSPSNHLEIPQTYVEPILLKESTAHGITARFDTEFITLSQDADGVTTQLRDCLTGATFSVRSQFVIGADGGQSPVMEHLGIPMKVAPAGALATNVLFKCDLTELAHSRRALITHTYLAERPGPVWGPFGVFRAVKPWKEWMAIMFSTPSGEKERPTDSMYMDRVREFIGPSCPPTQLISISHWRVRETVASAYSLGRVHCAGDAVHRHPPANGLGSNTSIQDSYNLAWKIAYVLQGKAGLRLLDTYSAERQPVGVGMIKRANDGIRDHMKLHAALGFHQPGLSSEEAVEKAKATLKELKEAGERGKERRRIFREALEISDTELNAFGIEMNHFYESSAVWLQDEREEPVRPKDLLREHIPSTYPGSRLPHAWLSTPTPTHARISTHDLAGKGAFALFTGIGGSAWHSAAQAVSQRLGITINVFSIGYGQAHTDLYNEWAERRGVEDDGAVLVRPDRFVAWRSGVTLGEGAEEKLEGVMRRVLCL</sequence>
<dbReference type="GO" id="GO:0071949">
    <property type="term" value="F:FAD binding"/>
    <property type="evidence" value="ECO:0007669"/>
    <property type="project" value="InterPro"/>
</dbReference>
<dbReference type="EMBL" id="ML178826">
    <property type="protein sequence ID" value="TFL00997.1"/>
    <property type="molecule type" value="Genomic_DNA"/>
</dbReference>
<dbReference type="InterPro" id="IPR002938">
    <property type="entry name" value="FAD-bd"/>
</dbReference>
<keyword evidence="6" id="KW-1185">Reference proteome</keyword>
<dbReference type="Pfam" id="PF01494">
    <property type="entry name" value="FAD_binding_3"/>
    <property type="match status" value="1"/>
</dbReference>
<evidence type="ECO:0000256" key="1">
    <source>
        <dbReference type="ARBA" id="ARBA00022630"/>
    </source>
</evidence>
<organism evidence="5 6">
    <name type="scientific">Pterulicium gracile</name>
    <dbReference type="NCBI Taxonomy" id="1884261"/>
    <lineage>
        <taxon>Eukaryota</taxon>
        <taxon>Fungi</taxon>
        <taxon>Dikarya</taxon>
        <taxon>Basidiomycota</taxon>
        <taxon>Agaricomycotina</taxon>
        <taxon>Agaricomycetes</taxon>
        <taxon>Agaricomycetidae</taxon>
        <taxon>Agaricales</taxon>
        <taxon>Pleurotineae</taxon>
        <taxon>Pterulaceae</taxon>
        <taxon>Pterulicium</taxon>
    </lineage>
</organism>
<dbReference type="PANTHER" id="PTHR43004:SF8">
    <property type="entry name" value="FAD-BINDING DOMAIN-CONTAINING PROTEIN-RELATED"/>
    <property type="match status" value="1"/>
</dbReference>
<dbReference type="STRING" id="1884261.A0A5C3QHN4"/>
<dbReference type="AlphaFoldDB" id="A0A5C3QHN4"/>
<name>A0A5C3QHN4_9AGAR</name>
<keyword evidence="1" id="KW-0285">Flavoprotein</keyword>
<protein>
    <submittedName>
        <fullName evidence="5">FAD binding domain-containing protein</fullName>
    </submittedName>
</protein>
<dbReference type="Gene3D" id="3.40.30.120">
    <property type="match status" value="1"/>
</dbReference>
<dbReference type="Gene3D" id="3.30.9.10">
    <property type="entry name" value="D-Amino Acid Oxidase, subunit A, domain 2"/>
    <property type="match status" value="1"/>
</dbReference>
<reference evidence="5 6" key="1">
    <citation type="journal article" date="2019" name="Nat. Ecol. Evol.">
        <title>Megaphylogeny resolves global patterns of mushroom evolution.</title>
        <authorList>
            <person name="Varga T."/>
            <person name="Krizsan K."/>
            <person name="Foldi C."/>
            <person name="Dima B."/>
            <person name="Sanchez-Garcia M."/>
            <person name="Sanchez-Ramirez S."/>
            <person name="Szollosi G.J."/>
            <person name="Szarkandi J.G."/>
            <person name="Papp V."/>
            <person name="Albert L."/>
            <person name="Andreopoulos W."/>
            <person name="Angelini C."/>
            <person name="Antonin V."/>
            <person name="Barry K.W."/>
            <person name="Bougher N.L."/>
            <person name="Buchanan P."/>
            <person name="Buyck B."/>
            <person name="Bense V."/>
            <person name="Catcheside P."/>
            <person name="Chovatia M."/>
            <person name="Cooper J."/>
            <person name="Damon W."/>
            <person name="Desjardin D."/>
            <person name="Finy P."/>
            <person name="Geml J."/>
            <person name="Haridas S."/>
            <person name="Hughes K."/>
            <person name="Justo A."/>
            <person name="Karasinski D."/>
            <person name="Kautmanova I."/>
            <person name="Kiss B."/>
            <person name="Kocsube S."/>
            <person name="Kotiranta H."/>
            <person name="LaButti K.M."/>
            <person name="Lechner B.E."/>
            <person name="Liimatainen K."/>
            <person name="Lipzen A."/>
            <person name="Lukacs Z."/>
            <person name="Mihaltcheva S."/>
            <person name="Morgado L.N."/>
            <person name="Niskanen T."/>
            <person name="Noordeloos M.E."/>
            <person name="Ohm R.A."/>
            <person name="Ortiz-Santana B."/>
            <person name="Ovrebo C."/>
            <person name="Racz N."/>
            <person name="Riley R."/>
            <person name="Savchenko A."/>
            <person name="Shiryaev A."/>
            <person name="Soop K."/>
            <person name="Spirin V."/>
            <person name="Szebenyi C."/>
            <person name="Tomsovsky M."/>
            <person name="Tulloss R.E."/>
            <person name="Uehling J."/>
            <person name="Grigoriev I.V."/>
            <person name="Vagvolgyi C."/>
            <person name="Papp T."/>
            <person name="Martin F.M."/>
            <person name="Miettinen O."/>
            <person name="Hibbett D.S."/>
            <person name="Nagy L.G."/>
        </authorList>
    </citation>
    <scope>NUCLEOTIDE SEQUENCE [LARGE SCALE GENOMIC DNA]</scope>
    <source>
        <strain evidence="5 6">CBS 309.79</strain>
    </source>
</reference>
<accession>A0A5C3QHN4</accession>
<dbReference type="PANTHER" id="PTHR43004">
    <property type="entry name" value="TRK SYSTEM POTASSIUM UPTAKE PROTEIN"/>
    <property type="match status" value="1"/>
</dbReference>
<dbReference type="Pfam" id="PF21274">
    <property type="entry name" value="Rng_hyd_C"/>
    <property type="match status" value="1"/>
</dbReference>
<keyword evidence="2" id="KW-0274">FAD</keyword>
<proteinExistence type="predicted"/>
<evidence type="ECO:0000256" key="3">
    <source>
        <dbReference type="ARBA" id="ARBA00023002"/>
    </source>
</evidence>
<evidence type="ECO:0000313" key="5">
    <source>
        <dbReference type="EMBL" id="TFL00997.1"/>
    </source>
</evidence>
<dbReference type="PRINTS" id="PR00420">
    <property type="entry name" value="RNGMNOXGNASE"/>
</dbReference>